<keyword evidence="4" id="KW-1185">Reference proteome</keyword>
<feature type="region of interest" description="Disordered" evidence="1">
    <location>
        <begin position="1495"/>
        <end position="1556"/>
    </location>
</feature>
<comment type="caution">
    <text evidence="3">The sequence shown here is derived from an EMBL/GenBank/DDBJ whole genome shotgun (WGS) entry which is preliminary data.</text>
</comment>
<evidence type="ECO:0000313" key="4">
    <source>
        <dbReference type="Proteomes" id="UP000815325"/>
    </source>
</evidence>
<feature type="compositionally biased region" description="Polar residues" evidence="1">
    <location>
        <begin position="1055"/>
        <end position="1066"/>
    </location>
</feature>
<reference evidence="3" key="1">
    <citation type="submission" date="2017-08" db="EMBL/GenBank/DDBJ databases">
        <authorList>
            <person name="Polle J.E."/>
            <person name="Barry K."/>
            <person name="Cushman J."/>
            <person name="Schmutz J."/>
            <person name="Tran D."/>
            <person name="Hathwaick L.T."/>
            <person name="Yim W.C."/>
            <person name="Jenkins J."/>
            <person name="Mckie-Krisberg Z.M."/>
            <person name="Prochnik S."/>
            <person name="Lindquist E."/>
            <person name="Dockter R.B."/>
            <person name="Adam C."/>
            <person name="Molina H."/>
            <person name="Bunkerborg J."/>
            <person name="Jin E."/>
            <person name="Buchheim M."/>
            <person name="Magnuson J."/>
        </authorList>
    </citation>
    <scope>NUCLEOTIDE SEQUENCE</scope>
    <source>
        <strain evidence="3">CCAP 19/18</strain>
    </source>
</reference>
<dbReference type="Pfam" id="PF12234">
    <property type="entry name" value="Rav1p_C"/>
    <property type="match status" value="1"/>
</dbReference>
<feature type="region of interest" description="Disordered" evidence="1">
    <location>
        <begin position="1986"/>
        <end position="2050"/>
    </location>
</feature>
<gene>
    <name evidence="3" type="ORF">DUNSADRAFT_4438</name>
</gene>
<feature type="region of interest" description="Disordered" evidence="1">
    <location>
        <begin position="2580"/>
        <end position="2645"/>
    </location>
</feature>
<feature type="region of interest" description="Disordered" evidence="1">
    <location>
        <begin position="345"/>
        <end position="373"/>
    </location>
</feature>
<evidence type="ECO:0000313" key="3">
    <source>
        <dbReference type="EMBL" id="KAF5837390.1"/>
    </source>
</evidence>
<feature type="compositionally biased region" description="Low complexity" evidence="1">
    <location>
        <begin position="473"/>
        <end position="483"/>
    </location>
</feature>
<feature type="region of interest" description="Disordered" evidence="1">
    <location>
        <begin position="939"/>
        <end position="984"/>
    </location>
</feature>
<dbReference type="PANTHER" id="PTHR13950:SF9">
    <property type="entry name" value="RABCONNECTIN-3A"/>
    <property type="match status" value="1"/>
</dbReference>
<feature type="compositionally biased region" description="Polar residues" evidence="1">
    <location>
        <begin position="943"/>
        <end position="984"/>
    </location>
</feature>
<feature type="region of interest" description="Disordered" evidence="1">
    <location>
        <begin position="801"/>
        <end position="827"/>
    </location>
</feature>
<dbReference type="InterPro" id="IPR022033">
    <property type="entry name" value="Rav1p_C"/>
</dbReference>
<dbReference type="PANTHER" id="PTHR13950">
    <property type="entry name" value="RABCONNECTIN-RELATED"/>
    <property type="match status" value="1"/>
</dbReference>
<feature type="compositionally biased region" description="Low complexity" evidence="1">
    <location>
        <begin position="2504"/>
        <end position="2515"/>
    </location>
</feature>
<feature type="compositionally biased region" description="Polar residues" evidence="1">
    <location>
        <begin position="1515"/>
        <end position="1532"/>
    </location>
</feature>
<feature type="compositionally biased region" description="Polar residues" evidence="1">
    <location>
        <begin position="1726"/>
        <end position="1735"/>
    </location>
</feature>
<feature type="region of interest" description="Disordered" evidence="1">
    <location>
        <begin position="454"/>
        <end position="512"/>
    </location>
</feature>
<evidence type="ECO:0000259" key="2">
    <source>
        <dbReference type="Pfam" id="PF12234"/>
    </source>
</evidence>
<feature type="compositionally biased region" description="Pro residues" evidence="1">
    <location>
        <begin position="1687"/>
        <end position="1696"/>
    </location>
</feature>
<feature type="compositionally biased region" description="Low complexity" evidence="1">
    <location>
        <begin position="2412"/>
        <end position="2421"/>
    </location>
</feature>
<feature type="compositionally biased region" description="Low complexity" evidence="1">
    <location>
        <begin position="1814"/>
        <end position="1823"/>
    </location>
</feature>
<feature type="region of interest" description="Disordered" evidence="1">
    <location>
        <begin position="1574"/>
        <end position="1735"/>
    </location>
</feature>
<feature type="region of interest" description="Disordered" evidence="1">
    <location>
        <begin position="2400"/>
        <end position="2436"/>
    </location>
</feature>
<proteinExistence type="predicted"/>
<feature type="compositionally biased region" description="Low complexity" evidence="1">
    <location>
        <begin position="2002"/>
        <end position="2034"/>
    </location>
</feature>
<feature type="region of interest" description="Disordered" evidence="1">
    <location>
        <begin position="2661"/>
        <end position="2692"/>
    </location>
</feature>
<feature type="compositionally biased region" description="Polar residues" evidence="1">
    <location>
        <begin position="807"/>
        <end position="822"/>
    </location>
</feature>
<evidence type="ECO:0000256" key="1">
    <source>
        <dbReference type="SAM" id="MobiDB-lite"/>
    </source>
</evidence>
<accession>A0ABQ7GS04</accession>
<dbReference type="InterPro" id="IPR052208">
    <property type="entry name" value="DmX-like/RAVE_component"/>
</dbReference>
<sequence length="2982" mass="309837">MDLRTKTRTLGTPLYTHPFCLSQASYFAQALSDGTIVLQEALPDGADVPPRLASTSAPVNTPGQCVPVLLIPPGAAGAGTHVPAETDADAEPFHLLSWGGGDTSGPGQACLLAAATQRTLCIFSLERFFAYEASCYTQACRRSSAAAVVDSVPPSPGSPDNAPARSPAPTSESAATAACADHTTGSSSCEQSHLLVPPPSSSWDLVACIPLSHPLLAMSWTQEGGGLMLSDTDRNVTMLTVQVEASQDRSTPPEATISRAWSAQTDAPQPLLAAGLHPGAPAASAHTRGGNGVLVSHRVLIWWPKLDATDEPQQQQQRQGSKDCTHSIGAEIIRHPVQVMAMQWSPLLPDPGGSQPSSTRPLDHGKSSGGCARGNEQLALMTVGVDRLIRVWVEVRMQDLLPAHLMRPPPPPRGHPNIALSAEDAAAAAAAAAALSLSQFCLALVIEPPYPSAAPLSRQTSLGEHPHHHHHQQPPQQQQQQQQGSLGAVPSAQAEGATTAAKPGGAHHTPLHQEPSCSWVELHASWCQPFLPLHTSPPPTSAIDTSNAGHTAPRAQPSAQHHPHGYSRLSNASSSVASPPNEAAIAARVHWLVASVSIHPATRASEHGHCFEEGACIEDCVFVWAVDGLASAAVAGMTRSGLAPGSAGAGPRAVLWGIRKGQRRVHSLASANGRGTRCMLGSPADSRLSINACVTYPSFVPVIHVAEALTCVNGGYAEARAYKAETVTQDGSVACPVTSILLHSRVRQHFLACPEPLHTLRPHPSMPELAASLSKAGTLGFWCLDPVMSLPLISASGGHASLPTHPNPSTTTSAVNHSSSPSCLRPPQPLLGSEGPLTALAWLPSLGPHPEAQCAQHQPYEGGVSHSQQQLCSAAVWTSYLACAAAGVVWVCAVRLPYLAVGSWQATHRHVEVLGSLLKIPLPQGAGIARMLLQVPVPPASDLPSSATHSTQGTHDPHSGPSQASGSTGLASTPQHTHPLHSSSSRAQLIALLAGSTADQQLTSAAATQPPTEPSKDTATAWGCWLLELPPPGHEHSCTTVGSADPAPPHDQPASHRQPSNFSTSGEHWCQLRSKGAPPVPHVVTHASLGSAHEGGTHSCAVTCCHQPLSSTQHQQPILTAGSDGSIVCWQPHPLGLAALAASLVHAADTADAAPSCVAVHELAQLCAAAAPPQLDGSERGMLRIWRARATAEVTAQEVKKEAAAASSGALGASHAIYNKAADARAQGDGGVQHCRTELMSCWELEAMLQLHEGMVPCAATWLPPAFMPAPCLALGYTSGLVQLFVRHREGGWATAAAHHLGCGLACPSSLAALPDGSLATAAGHNIIVLSNTLESASPRAPHTTTTTTSWANPDLLPSSLTSSSPLKGPCHLHSVRNHSLPLASLAWRSGGPLPLHSPQLLRMLVLKGRSCDACRLLRVLLHWLQAVVASSHADDAAQQQRLASLSCGCALPPEALHELQASLYHALTNCCEPFGVLHHVDGVAVMQQLARQAQVSPHASPPEPTAASAVGTAPTVSTTELLSKSSASEQPSGVRYEGATVPSPPEPTPQASSAVDTGQLDLSAFAAFPGLAVPNIPSAPPPPPPSPPQPPAAPPASSIETGMLDMSAFGGMGFSTGNPPPPLPQTQPTSSVETGLLDMSAFGGTGFSAGNPPPPSPSQIQPPSSVETGLLDMSAFGGMGFSASTPAPPSLPQTQPPSSVETGMLDMSAFSGMGFSAGTPASRPPHTQTQPTSSVATGMLDMNAFGGMGFGSCAPPPPTQPDLHGFAGKSGSHASSSSATPAVMHSPLPPAADNDENMPMGLRKLLRKQAEAAAAAAAAATPAAPPSPAFSSQPQHPDPRSSKKQGGALPRGWVTFPPCPRLRALEKGPVDELLSQEELSTLEQLLGMQHHKEGSDEAAGRTTSLLPSYLQDDHESSLRRAAADALASHLLRCLQLSQYEAKQLVQLAGALTQKAAPSEDTPGDAMDGLDSPACTFLAAARLAAKEEEEEQLSKPQPPNHTPTTSRSPSVRSLSSLSGTFSSGAQLASSVKSSVPPPARGAPSMDTTPGMLASSWHARMGILPGLSMLCLMHAAASGCQGALLEAALPHLAWAAKADRADGPSSLGTFVTSTQPTGRPGDSWSALKKLGAGLWLSDQQVVQKKAEALARAQYARRRDPYQCTLLYLALGKTSLLAGLFRRAGNTRVVEFLGRNFEEEASRRAAAKNAFALLGQHKYETAAGFFLLAGCVNDAVSVVAKECGDPQLALFVARLVEGTPKQGGAAWKLLQQELMPLAQASSDPCAPSLLLWIKGQVLPAIQSLCLPASVPIPSTPTPSIPTPSYSAAAATAAPLPGRQQVDPAALDFVLGPGVSHLAGRLAPVTLPCEFACLALHSAHNLESRGLPLLAMQSLLEALAMLPPPTGSLHDPPGASSHSAAAASKRQLDPSSNQHAGASGMHLHTLGPLCTRLLAACASLCGGAAGAPLAPVSLLSSPVPFPCSHHNKAPGSDQSGHYHHHHHHHQQQQQQQQQRRQQLVQDLVAHLSHAQHDLLQVDAVTQLQTSPQAILQMLEVMQQSMTVSCVRAVLPPLPKQPQQLLRRYASSAGSGDQRQQSSIEGTSSLGSRRNLPGISIQTSDVDSTVGDGLSIQGSPISRPGSAHSHGVVAHSTAAPLPPFGSAAFARSTPVSPGVPHSSRTDARGGRRSWSGHRPYTRDAAVTAPVDGAASIRRQANNTRAAAFTDADTGWFMPPEQVMGFEGDKCTALACCSAKAAAQKLGSSSCPVVAATGRSGLHSAEICLGGDSDQGFLWHQDYGGSSFSSSTMSMLGRQGSSLIGLIGQVLENVRWTPDPWAAMTSIEEPSLAMHRDALLDSSSVSRQGSSLSVSAAATHTSALAAHPDRDLFLSGTQQAEQCPPLPCTTHPPSSLQVNLLYTRQGSRFLGLGKEGLVATWRQDLPPDSSGLGYADWVHHCIPRRGHDMVVLNDRGSQFIVGGVATLCLLV</sequence>
<protein>
    <recommendedName>
        <fullName evidence="2">RAVE complex protein Rav1 C-terminal domain-containing protein</fullName>
    </recommendedName>
</protein>
<feature type="compositionally biased region" description="Basic residues" evidence="1">
    <location>
        <begin position="2494"/>
        <end position="2503"/>
    </location>
</feature>
<feature type="region of interest" description="Disordered" evidence="1">
    <location>
        <begin position="2482"/>
        <end position="2517"/>
    </location>
</feature>
<feature type="region of interest" description="Disordered" evidence="1">
    <location>
        <begin position="1814"/>
        <end position="1854"/>
    </location>
</feature>
<dbReference type="EMBL" id="MU069617">
    <property type="protein sequence ID" value="KAF5837390.1"/>
    <property type="molecule type" value="Genomic_DNA"/>
</dbReference>
<feature type="compositionally biased region" description="Polar residues" evidence="1">
    <location>
        <begin position="2584"/>
        <end position="2604"/>
    </location>
</feature>
<feature type="region of interest" description="Disordered" evidence="1">
    <location>
        <begin position="149"/>
        <end position="182"/>
    </location>
</feature>
<organism evidence="3 4">
    <name type="scientific">Dunaliella salina</name>
    <name type="common">Green alga</name>
    <name type="synonym">Protococcus salinus</name>
    <dbReference type="NCBI Taxonomy" id="3046"/>
    <lineage>
        <taxon>Eukaryota</taxon>
        <taxon>Viridiplantae</taxon>
        <taxon>Chlorophyta</taxon>
        <taxon>core chlorophytes</taxon>
        <taxon>Chlorophyceae</taxon>
        <taxon>CS clade</taxon>
        <taxon>Chlamydomonadales</taxon>
        <taxon>Dunaliellaceae</taxon>
        <taxon>Dunaliella</taxon>
    </lineage>
</organism>
<feature type="domain" description="RAVE complex protein Rav1 C-terminal" evidence="2">
    <location>
        <begin position="2122"/>
        <end position="2306"/>
    </location>
</feature>
<feature type="compositionally biased region" description="Pro residues" evidence="1">
    <location>
        <begin position="1578"/>
        <end position="1595"/>
    </location>
</feature>
<feature type="region of interest" description="Disordered" evidence="1">
    <location>
        <begin position="1035"/>
        <end position="1075"/>
    </location>
</feature>
<name>A0ABQ7GS04_DUNSA</name>
<feature type="compositionally biased region" description="Low complexity" evidence="1">
    <location>
        <begin position="1766"/>
        <end position="1780"/>
    </location>
</feature>
<feature type="region of interest" description="Disordered" evidence="1">
    <location>
        <begin position="537"/>
        <end position="578"/>
    </location>
</feature>
<feature type="region of interest" description="Disordered" evidence="1">
    <location>
        <begin position="1751"/>
        <end position="1799"/>
    </location>
</feature>
<dbReference type="Proteomes" id="UP000815325">
    <property type="component" value="Unassembled WGS sequence"/>
</dbReference>